<dbReference type="Proteomes" id="UP000285517">
    <property type="component" value="Chromosome"/>
</dbReference>
<name>A0A410G2E3_9FLAO</name>
<reference evidence="1 2" key="1">
    <citation type="submission" date="2019-01" db="EMBL/GenBank/DDBJ databases">
        <title>Complete genome sequencing of Aequorivita sp. H23M31.</title>
        <authorList>
            <person name="Bae J.-W."/>
        </authorList>
    </citation>
    <scope>NUCLEOTIDE SEQUENCE [LARGE SCALE GENOMIC DNA]</scope>
    <source>
        <strain evidence="1 2">H23M31</strain>
    </source>
</reference>
<accession>A0A410G2E3</accession>
<dbReference type="KEGG" id="aev:EI546_06605"/>
<evidence type="ECO:0000313" key="1">
    <source>
        <dbReference type="EMBL" id="QAA81420.1"/>
    </source>
</evidence>
<keyword evidence="2" id="KW-1185">Reference proteome</keyword>
<dbReference type="EMBL" id="CP034951">
    <property type="protein sequence ID" value="QAA81420.1"/>
    <property type="molecule type" value="Genomic_DNA"/>
</dbReference>
<organism evidence="1 2">
    <name type="scientific">Aequorivita ciconiae</name>
    <dbReference type="NCBI Taxonomy" id="2494375"/>
    <lineage>
        <taxon>Bacteria</taxon>
        <taxon>Pseudomonadati</taxon>
        <taxon>Bacteroidota</taxon>
        <taxon>Flavobacteriia</taxon>
        <taxon>Flavobacteriales</taxon>
        <taxon>Flavobacteriaceae</taxon>
        <taxon>Aequorivita</taxon>
    </lineage>
</organism>
<dbReference type="OrthoDB" id="6315383at2"/>
<protein>
    <submittedName>
        <fullName evidence="1">Uncharacterized protein</fullName>
    </submittedName>
</protein>
<evidence type="ECO:0000313" key="2">
    <source>
        <dbReference type="Proteomes" id="UP000285517"/>
    </source>
</evidence>
<dbReference type="RefSeq" id="WP_128249808.1">
    <property type="nucleotide sequence ID" value="NZ_CP034951.1"/>
</dbReference>
<proteinExistence type="predicted"/>
<dbReference type="AlphaFoldDB" id="A0A410G2E3"/>
<gene>
    <name evidence="1" type="ORF">EI546_06605</name>
</gene>
<sequence length="365" mass="39914">MIQKNIRPYGGVTYSIGEGAELVEELDKRTRHADPKLNSIQLLAEAIIGLRNFTTQTITNGGNYNDLEVTADLLVFTNENAQAIINGIKGKKDFHILNLSENYEVRINHDSPSVGAGAFPLKLPTAGGSVGIKGTARILYTESYGYFVADTWGSLYRPEYKHITKEVLMTVDENQRAGSKEMTEYEVFRDAQSVTMSSADLNIAYPNAVRPFNVVCKQLGLIYKKVNDSPSEWASVPMGNDTSVRILELKRNITAAEMKVIGASPITLIPAPGAGKAIELISSALKIDAPSTIPTTFQIVVGYSNSFWSWAWIVGTSTAGIYQKGGYGPGEKIIPNHAVFIQSKGDDPAHEFPGTIYLTYRIITL</sequence>